<comment type="caution">
    <text evidence="1">The sequence shown here is derived from an EMBL/GenBank/DDBJ whole genome shotgun (WGS) entry which is preliminary data.</text>
</comment>
<dbReference type="OrthoDB" id="8062037at2759"/>
<proteinExistence type="predicted"/>
<protein>
    <recommendedName>
        <fullName evidence="3">RWD domain-containing protein</fullName>
    </recommendedName>
</protein>
<sequence>MAGFYGRNQWIYINLFTIFIFRRNKYKNIVVCLQFPSNYPESCILIELKSKTLSVKLLDGLALICESEAKKILGKPQVLPILKFIRGFIDDNPLSCCYDEIASIKKNLSISADELKLKQKTSTINLNLFQDSYFLKAKIFIPDEYPGERVSVEVDSNLPLLFQRWLSGQSKEMARQCVEPPIFKKGKGPKKTAEPFQPKPSLEPIITFFVGQIRQLPKENCQLCKEACLPSDPRYINPIGGKKCPACQQQIFHDKWRVGESLAEKRWAHHEARQRELEEVADFLQ</sequence>
<evidence type="ECO:0000313" key="1">
    <source>
        <dbReference type="EMBL" id="KAG8237743.1"/>
    </source>
</evidence>
<dbReference type="AlphaFoldDB" id="A0A8K0KNW8"/>
<evidence type="ECO:0008006" key="3">
    <source>
        <dbReference type="Google" id="ProtNLM"/>
    </source>
</evidence>
<evidence type="ECO:0000313" key="2">
    <source>
        <dbReference type="Proteomes" id="UP000792457"/>
    </source>
</evidence>
<dbReference type="PANTHER" id="PTHR40237">
    <property type="entry name" value="LD44813P"/>
    <property type="match status" value="1"/>
</dbReference>
<gene>
    <name evidence="1" type="ORF">J437_LFUL014286</name>
</gene>
<accession>A0A8K0KNW8</accession>
<reference evidence="1" key="1">
    <citation type="submission" date="2013-04" db="EMBL/GenBank/DDBJ databases">
        <authorList>
            <person name="Qu J."/>
            <person name="Murali S.C."/>
            <person name="Bandaranaike D."/>
            <person name="Bellair M."/>
            <person name="Blankenburg K."/>
            <person name="Chao H."/>
            <person name="Dinh H."/>
            <person name="Doddapaneni H."/>
            <person name="Downs B."/>
            <person name="Dugan-Rocha S."/>
            <person name="Elkadiri S."/>
            <person name="Gnanaolivu R.D."/>
            <person name="Hernandez B."/>
            <person name="Javaid M."/>
            <person name="Jayaseelan J.C."/>
            <person name="Lee S."/>
            <person name="Li M."/>
            <person name="Ming W."/>
            <person name="Munidasa M."/>
            <person name="Muniz J."/>
            <person name="Nguyen L."/>
            <person name="Ongeri F."/>
            <person name="Osuji N."/>
            <person name="Pu L.-L."/>
            <person name="Puazo M."/>
            <person name="Qu C."/>
            <person name="Quiroz J."/>
            <person name="Raj R."/>
            <person name="Weissenberger G."/>
            <person name="Xin Y."/>
            <person name="Zou X."/>
            <person name="Han Y."/>
            <person name="Richards S."/>
            <person name="Worley K."/>
            <person name="Muzny D."/>
            <person name="Gibbs R."/>
        </authorList>
    </citation>
    <scope>NUCLEOTIDE SEQUENCE</scope>
    <source>
        <strain evidence="1">Sampled in the wild</strain>
    </source>
</reference>
<dbReference type="Proteomes" id="UP000792457">
    <property type="component" value="Unassembled WGS sequence"/>
</dbReference>
<dbReference type="EMBL" id="KZ309220">
    <property type="protein sequence ID" value="KAG8237743.1"/>
    <property type="molecule type" value="Genomic_DNA"/>
</dbReference>
<reference evidence="1" key="2">
    <citation type="submission" date="2017-10" db="EMBL/GenBank/DDBJ databases">
        <title>Ladona fulva Genome sequencing and assembly.</title>
        <authorList>
            <person name="Murali S."/>
            <person name="Richards S."/>
            <person name="Bandaranaike D."/>
            <person name="Bellair M."/>
            <person name="Blankenburg K."/>
            <person name="Chao H."/>
            <person name="Dinh H."/>
            <person name="Doddapaneni H."/>
            <person name="Dugan-Rocha S."/>
            <person name="Elkadiri S."/>
            <person name="Gnanaolivu R."/>
            <person name="Hernandez B."/>
            <person name="Skinner E."/>
            <person name="Javaid M."/>
            <person name="Lee S."/>
            <person name="Li M."/>
            <person name="Ming W."/>
            <person name="Munidasa M."/>
            <person name="Muniz J."/>
            <person name="Nguyen L."/>
            <person name="Hughes D."/>
            <person name="Osuji N."/>
            <person name="Pu L.-L."/>
            <person name="Puazo M."/>
            <person name="Qu C."/>
            <person name="Quiroz J."/>
            <person name="Raj R."/>
            <person name="Weissenberger G."/>
            <person name="Xin Y."/>
            <person name="Zou X."/>
            <person name="Han Y."/>
            <person name="Worley K."/>
            <person name="Muzny D."/>
            <person name="Gibbs R."/>
        </authorList>
    </citation>
    <scope>NUCLEOTIDE SEQUENCE</scope>
    <source>
        <strain evidence="1">Sampled in the wild</strain>
    </source>
</reference>
<dbReference type="PANTHER" id="PTHR40237:SF1">
    <property type="entry name" value="LD44813P"/>
    <property type="match status" value="1"/>
</dbReference>
<name>A0A8K0KNW8_LADFU</name>
<keyword evidence="2" id="KW-1185">Reference proteome</keyword>
<organism evidence="1 2">
    <name type="scientific">Ladona fulva</name>
    <name type="common">Scarce chaser dragonfly</name>
    <name type="synonym">Libellula fulva</name>
    <dbReference type="NCBI Taxonomy" id="123851"/>
    <lineage>
        <taxon>Eukaryota</taxon>
        <taxon>Metazoa</taxon>
        <taxon>Ecdysozoa</taxon>
        <taxon>Arthropoda</taxon>
        <taxon>Hexapoda</taxon>
        <taxon>Insecta</taxon>
        <taxon>Pterygota</taxon>
        <taxon>Palaeoptera</taxon>
        <taxon>Odonata</taxon>
        <taxon>Epiprocta</taxon>
        <taxon>Anisoptera</taxon>
        <taxon>Libelluloidea</taxon>
        <taxon>Libellulidae</taxon>
        <taxon>Ladona</taxon>
    </lineage>
</organism>